<evidence type="ECO:0000259" key="7">
    <source>
        <dbReference type="Pfam" id="PF02384"/>
    </source>
</evidence>
<keyword evidence="9" id="KW-1185">Reference proteome</keyword>
<evidence type="ECO:0000256" key="1">
    <source>
        <dbReference type="ARBA" id="ARBA00011900"/>
    </source>
</evidence>
<dbReference type="Pfam" id="PF02384">
    <property type="entry name" value="N6_Mtase"/>
    <property type="match status" value="1"/>
</dbReference>
<evidence type="ECO:0000256" key="6">
    <source>
        <dbReference type="ARBA" id="ARBA00047942"/>
    </source>
</evidence>
<dbReference type="Proteomes" id="UP000730618">
    <property type="component" value="Unassembled WGS sequence"/>
</dbReference>
<protein>
    <recommendedName>
        <fullName evidence="1">site-specific DNA-methyltransferase (adenine-specific)</fullName>
        <ecNumber evidence="1">2.1.1.72</ecNumber>
    </recommendedName>
</protein>
<dbReference type="InterPro" id="IPR002052">
    <property type="entry name" value="DNA_methylase_N6_adenine_CS"/>
</dbReference>
<proteinExistence type="predicted"/>
<dbReference type="PANTHER" id="PTHR42933">
    <property type="entry name" value="SLR6095 PROTEIN"/>
    <property type="match status" value="1"/>
</dbReference>
<evidence type="ECO:0000256" key="5">
    <source>
        <dbReference type="ARBA" id="ARBA00022747"/>
    </source>
</evidence>
<accession>A0ABM8VUW7</accession>
<keyword evidence="2" id="KW-0489">Methyltransferase</keyword>
<keyword evidence="3" id="KW-0808">Transferase</keyword>
<dbReference type="InterPro" id="IPR051537">
    <property type="entry name" value="DNA_Adenine_Mtase"/>
</dbReference>
<reference evidence="8 9" key="1">
    <citation type="submission" date="2021-06" db="EMBL/GenBank/DDBJ databases">
        <authorList>
            <person name="Criscuolo A."/>
        </authorList>
    </citation>
    <scope>NUCLEOTIDE SEQUENCE [LARGE SCALE GENOMIC DNA]</scope>
    <source>
        <strain evidence="9">CIP 111802</strain>
    </source>
</reference>
<dbReference type="PROSITE" id="PS00092">
    <property type="entry name" value="N6_MTASE"/>
    <property type="match status" value="1"/>
</dbReference>
<evidence type="ECO:0000313" key="8">
    <source>
        <dbReference type="EMBL" id="CAG7658925.1"/>
    </source>
</evidence>
<dbReference type="InterPro" id="IPR003356">
    <property type="entry name" value="DNA_methylase_A-5"/>
</dbReference>
<evidence type="ECO:0000256" key="3">
    <source>
        <dbReference type="ARBA" id="ARBA00022679"/>
    </source>
</evidence>
<dbReference type="CDD" id="cd02440">
    <property type="entry name" value="AdoMet_MTases"/>
    <property type="match status" value="1"/>
</dbReference>
<dbReference type="RefSeq" id="WP_218103337.1">
    <property type="nucleotide sequence ID" value="NZ_CAJVCE010000051.1"/>
</dbReference>
<comment type="catalytic activity">
    <reaction evidence="6">
        <text>a 2'-deoxyadenosine in DNA + S-adenosyl-L-methionine = an N(6)-methyl-2'-deoxyadenosine in DNA + S-adenosyl-L-homocysteine + H(+)</text>
        <dbReference type="Rhea" id="RHEA:15197"/>
        <dbReference type="Rhea" id="RHEA-COMP:12418"/>
        <dbReference type="Rhea" id="RHEA-COMP:12419"/>
        <dbReference type="ChEBI" id="CHEBI:15378"/>
        <dbReference type="ChEBI" id="CHEBI:57856"/>
        <dbReference type="ChEBI" id="CHEBI:59789"/>
        <dbReference type="ChEBI" id="CHEBI:90615"/>
        <dbReference type="ChEBI" id="CHEBI:90616"/>
        <dbReference type="EC" id="2.1.1.72"/>
    </reaction>
</comment>
<sequence>MITEKDIRHLTDELWRIANRNGMAEPITVFEHLSYLIFFRLQQRFEGDNYSWYDLMELFRKKEYQQAIDVYQKKWLGFTPIGSNIPPSPFPFDIKTLQQLVMFLDEALPWVPDDTANEAIYDTLLSRAIGIKQGIVLTPHLLANAMARLLAEFKPIQPSRVNVCDPACGSGSLLASLWSELHTREFEFARLDGFEVVTSFARIAQVNLLFRQGPHNAIHNEDSLALSSECRGRYDYVICNPPFTKKPDWVAGPMWYSMGDNAKQGTRSYQFIELSLALLKNGGHCAIVVPEGLLSSIQRYDVDFRRRLLERYELNGVVSLPSGIFPGMALRTSVLLLTRPSDGVVRTREVWYYDFEQKAPRLRTDEGLWEELVASWRTYLASGTVSDIKGGRTWTATLEEIEQNECQLGATVYKQHLFPEKKHIDPSRLLYEIVELEKQLHSEMEELYKLHHRNRPDVDLREPNAPESGTAGAEAELSSVLQVLREHFSRQQNLLLDVYMETEKPLAIHEAAKQANRMLGERMKLGVQEANQMTELFDALGLLESVSSGVMRYPKQFDDEDERIIQVQKPVTILLWKKAERLRRS</sequence>
<dbReference type="PANTHER" id="PTHR42933:SF3">
    <property type="entry name" value="TYPE I RESTRICTION ENZYME MJAVIII METHYLASE SUBUNIT"/>
    <property type="match status" value="1"/>
</dbReference>
<dbReference type="EMBL" id="CAJVCE010000051">
    <property type="protein sequence ID" value="CAG7658925.1"/>
    <property type="molecule type" value="Genomic_DNA"/>
</dbReference>
<feature type="domain" description="DNA methylase adenine-specific" evidence="7">
    <location>
        <begin position="120"/>
        <end position="415"/>
    </location>
</feature>
<name>A0ABM8VUW7_9BACL</name>
<gene>
    <name evidence="8" type="ORF">PAECIP111802_07217</name>
</gene>
<comment type="caution">
    <text evidence="8">The sequence shown here is derived from an EMBL/GenBank/DDBJ whole genome shotgun (WGS) entry which is preliminary data.</text>
</comment>
<keyword evidence="5" id="KW-0680">Restriction system</keyword>
<evidence type="ECO:0000256" key="2">
    <source>
        <dbReference type="ARBA" id="ARBA00022603"/>
    </source>
</evidence>
<keyword evidence="4" id="KW-0949">S-adenosyl-L-methionine</keyword>
<evidence type="ECO:0000313" key="9">
    <source>
        <dbReference type="Proteomes" id="UP000730618"/>
    </source>
</evidence>
<organism evidence="8 9">
    <name type="scientific">Paenibacillus allorhizosphaerae</name>
    <dbReference type="NCBI Taxonomy" id="2849866"/>
    <lineage>
        <taxon>Bacteria</taxon>
        <taxon>Bacillati</taxon>
        <taxon>Bacillota</taxon>
        <taxon>Bacilli</taxon>
        <taxon>Bacillales</taxon>
        <taxon>Paenibacillaceae</taxon>
        <taxon>Paenibacillus</taxon>
    </lineage>
</organism>
<evidence type="ECO:0000256" key="4">
    <source>
        <dbReference type="ARBA" id="ARBA00022691"/>
    </source>
</evidence>
<dbReference type="EC" id="2.1.1.72" evidence="1"/>